<feature type="transmembrane region" description="Helical" evidence="4">
    <location>
        <begin position="151"/>
        <end position="171"/>
    </location>
</feature>
<evidence type="ECO:0000256" key="1">
    <source>
        <dbReference type="ARBA" id="ARBA00023125"/>
    </source>
</evidence>
<keyword evidence="1 2" id="KW-0238">DNA-binding</keyword>
<evidence type="ECO:0000256" key="4">
    <source>
        <dbReference type="SAM" id="Phobius"/>
    </source>
</evidence>
<keyword evidence="4" id="KW-0812">Transmembrane</keyword>
<dbReference type="PROSITE" id="PS51755">
    <property type="entry name" value="OMPR_PHOB"/>
    <property type="match status" value="1"/>
</dbReference>
<dbReference type="SUPFAM" id="SSF46894">
    <property type="entry name" value="C-terminal effector domain of the bipartite response regulators"/>
    <property type="match status" value="1"/>
</dbReference>
<gene>
    <name evidence="6" type="ORF">RZY48_002286</name>
</gene>
<reference evidence="6" key="1">
    <citation type="submission" date="2023-10" db="EMBL/GenBank/DDBJ databases">
        <authorList>
            <consortium name="PulseNet: The National Subtyping Network for Foodborne Disease Surveillance"/>
        </authorList>
    </citation>
    <scope>NUCLEOTIDE SEQUENCE</scope>
    <source>
        <strain evidence="6">PNUSAV004886</strain>
    </source>
</reference>
<evidence type="ECO:0000313" key="7">
    <source>
        <dbReference type="Proteomes" id="UP001253463"/>
    </source>
</evidence>
<feature type="region of interest" description="Disordered" evidence="3">
    <location>
        <begin position="122"/>
        <end position="142"/>
    </location>
</feature>
<dbReference type="Pfam" id="PF00486">
    <property type="entry name" value="Trans_reg_C"/>
    <property type="match status" value="1"/>
</dbReference>
<feature type="DNA-binding region" description="OmpR/PhoB-type" evidence="2">
    <location>
        <begin position="12"/>
        <end position="113"/>
    </location>
</feature>
<dbReference type="Proteomes" id="UP001253463">
    <property type="component" value="Unassembled WGS sequence"/>
</dbReference>
<keyword evidence="4" id="KW-0472">Membrane</keyword>
<dbReference type="InterPro" id="IPR001867">
    <property type="entry name" value="OmpR/PhoB-type_DNA-bd"/>
</dbReference>
<evidence type="ECO:0000259" key="5">
    <source>
        <dbReference type="PROSITE" id="PS51755"/>
    </source>
</evidence>
<feature type="compositionally biased region" description="Low complexity" evidence="3">
    <location>
        <begin position="125"/>
        <end position="135"/>
    </location>
</feature>
<organism evidence="6 7">
    <name type="scientific">Vibrio navarrensis</name>
    <dbReference type="NCBI Taxonomy" id="29495"/>
    <lineage>
        <taxon>Bacteria</taxon>
        <taxon>Pseudomonadati</taxon>
        <taxon>Pseudomonadota</taxon>
        <taxon>Gammaproteobacteria</taxon>
        <taxon>Vibrionales</taxon>
        <taxon>Vibrionaceae</taxon>
        <taxon>Vibrio</taxon>
    </lineage>
</organism>
<evidence type="ECO:0000313" key="6">
    <source>
        <dbReference type="EMBL" id="ELN6932887.1"/>
    </source>
</evidence>
<evidence type="ECO:0000256" key="2">
    <source>
        <dbReference type="PROSITE-ProRule" id="PRU01091"/>
    </source>
</evidence>
<dbReference type="GO" id="GO:0006355">
    <property type="term" value="P:regulation of DNA-templated transcription"/>
    <property type="evidence" value="ECO:0007669"/>
    <property type="project" value="InterPro"/>
</dbReference>
<feature type="domain" description="OmpR/PhoB-type" evidence="5">
    <location>
        <begin position="12"/>
        <end position="113"/>
    </location>
</feature>
<dbReference type="AlphaFoldDB" id="A0AAI9G920"/>
<sequence>MQDFLTTAKEQQCHILISQLEYDPITRTLALDDEIIDLEPRTAELIELLLTHVGEPLSADTIIQTIWQSDFISRNVLTNRISTLRALLQKHLPDEDATKVLVTYPRKGYFFSLGHVALKTPSPDPAAAPSSSASPQPETKISSGHPQTIRLLSLLCAVFVLAACTLSYLYWHEKQTAIEKAREHQAIQLRELLLNRVDAIGPLASSHRKAIKALILEQQIEYPYTDIVNQDSPDYFVSPLEHGPYFPGAKNVRRSDYALNIRLKDTQDQQHLQAEARIQSSRSEKVVFKAIYLVDVEDLSGSLLPLQQDIARFFNLPVPTGYDWALKNKGELEQLDKAMVEGEIKPTDEFTALYIARHFALVETDTDTRKRALEVLQTYFAQLPEELTVWLGILHFKVSSFDSVYDFLRTPVGSSRIDNAFIYLLLSDISHRQGKPEPFRLNYMLSIVALSRILSTEQLFERLAQPESSDTCYQPWQKLGNNLDDPSVIETWRPVVKAYCEKIGAELQKSLSITP</sequence>
<dbReference type="GO" id="GO:0000160">
    <property type="term" value="P:phosphorelay signal transduction system"/>
    <property type="evidence" value="ECO:0007669"/>
    <property type="project" value="InterPro"/>
</dbReference>
<dbReference type="SMART" id="SM00862">
    <property type="entry name" value="Trans_reg_C"/>
    <property type="match status" value="1"/>
</dbReference>
<keyword evidence="4" id="KW-1133">Transmembrane helix</keyword>
<dbReference type="Gene3D" id="1.10.10.10">
    <property type="entry name" value="Winged helix-like DNA-binding domain superfamily/Winged helix DNA-binding domain"/>
    <property type="match status" value="1"/>
</dbReference>
<protein>
    <submittedName>
        <fullName evidence="6">Winged helix-turn-helix domain-containing protein</fullName>
    </submittedName>
</protein>
<evidence type="ECO:0000256" key="3">
    <source>
        <dbReference type="SAM" id="MobiDB-lite"/>
    </source>
</evidence>
<dbReference type="InterPro" id="IPR036388">
    <property type="entry name" value="WH-like_DNA-bd_sf"/>
</dbReference>
<name>A0AAI9G920_9VIBR</name>
<dbReference type="EMBL" id="ABNSCA010000005">
    <property type="protein sequence ID" value="ELN6932887.1"/>
    <property type="molecule type" value="Genomic_DNA"/>
</dbReference>
<accession>A0AAI9G920</accession>
<proteinExistence type="predicted"/>
<dbReference type="InterPro" id="IPR016032">
    <property type="entry name" value="Sig_transdc_resp-reg_C-effctor"/>
</dbReference>
<comment type="caution">
    <text evidence="6">The sequence shown here is derived from an EMBL/GenBank/DDBJ whole genome shotgun (WGS) entry which is preliminary data.</text>
</comment>
<dbReference type="CDD" id="cd00383">
    <property type="entry name" value="trans_reg_C"/>
    <property type="match status" value="1"/>
</dbReference>
<dbReference type="GO" id="GO:0003677">
    <property type="term" value="F:DNA binding"/>
    <property type="evidence" value="ECO:0007669"/>
    <property type="project" value="UniProtKB-UniRule"/>
</dbReference>